<dbReference type="Pfam" id="PF13515">
    <property type="entry name" value="FUSC_2"/>
    <property type="match status" value="1"/>
</dbReference>
<feature type="domain" description="Integral membrane protein YccS N-terminal" evidence="8">
    <location>
        <begin position="70"/>
        <end position="345"/>
    </location>
</feature>
<evidence type="ECO:0000313" key="10">
    <source>
        <dbReference type="EMBL" id="SDM25006.1"/>
    </source>
</evidence>
<feature type="transmembrane region" description="Helical" evidence="7">
    <location>
        <begin position="478"/>
        <end position="511"/>
    </location>
</feature>
<dbReference type="Pfam" id="PF12805">
    <property type="entry name" value="FUSC-like"/>
    <property type="match status" value="1"/>
</dbReference>
<name>A0A1G9RP04_9BACT</name>
<feature type="domain" description="Integral membrane bound transporter" evidence="9">
    <location>
        <begin position="418"/>
        <end position="539"/>
    </location>
</feature>
<dbReference type="AlphaFoldDB" id="A0A1G9RP04"/>
<feature type="transmembrane region" description="Helical" evidence="7">
    <location>
        <begin position="20"/>
        <end position="37"/>
    </location>
</feature>
<keyword evidence="2" id="KW-1003">Cell membrane</keyword>
<evidence type="ECO:0000256" key="7">
    <source>
        <dbReference type="SAM" id="Phobius"/>
    </source>
</evidence>
<gene>
    <name evidence="10" type="ORF">SAMN05421823_111221</name>
</gene>
<evidence type="ECO:0000256" key="2">
    <source>
        <dbReference type="ARBA" id="ARBA00022475"/>
    </source>
</evidence>
<feature type="transmembrane region" description="Helical" evidence="7">
    <location>
        <begin position="430"/>
        <end position="447"/>
    </location>
</feature>
<evidence type="ECO:0000256" key="3">
    <source>
        <dbReference type="ARBA" id="ARBA00022692"/>
    </source>
</evidence>
<feature type="transmembrane region" description="Helical" evidence="7">
    <location>
        <begin position="118"/>
        <end position="136"/>
    </location>
</feature>
<organism evidence="10 11">
    <name type="scientific">Catalinimonas alkaloidigena</name>
    <dbReference type="NCBI Taxonomy" id="1075417"/>
    <lineage>
        <taxon>Bacteria</taxon>
        <taxon>Pseudomonadati</taxon>
        <taxon>Bacteroidota</taxon>
        <taxon>Cytophagia</taxon>
        <taxon>Cytophagales</taxon>
        <taxon>Catalimonadaceae</taxon>
        <taxon>Catalinimonas</taxon>
    </lineage>
</organism>
<evidence type="ECO:0000313" key="11">
    <source>
        <dbReference type="Proteomes" id="UP000198510"/>
    </source>
</evidence>
<keyword evidence="3 7" id="KW-0812">Transmembrane</keyword>
<comment type="subcellular location">
    <subcellularLocation>
        <location evidence="1">Cell membrane</location>
        <topology evidence="1">Multi-pass membrane protein</topology>
    </subcellularLocation>
</comment>
<evidence type="ECO:0000256" key="6">
    <source>
        <dbReference type="ARBA" id="ARBA00043993"/>
    </source>
</evidence>
<evidence type="ECO:0000256" key="5">
    <source>
        <dbReference type="ARBA" id="ARBA00023136"/>
    </source>
</evidence>
<sequence length="741" mass="85050">MKALTWQTVVDFLKGESVSMAFRYISGAFIPLLFFLAQGDQATGLTLMLGTLLVSGADKREPVRRKVKTLALTILLSSTLSAVVMLAAHQYVLLFPLIFLFIFLLGYVAPFGTRYASMAFMGNLAIIIALSTYRSYTTPAAIIHHLLLLLAGGIWYAAYALTLSALSARRQLRKTIATCMERTTAYLEQRVRLFDEREDLGEGLLALSDRQTDVTYAHTDVRDFLFQWIRPLQQEGSWERKMLMIFVELLEIQETALGTPIDYERWRGWLTTFPELDVVPRFSRMMVAELEGYYRFFNSRKKTVPSEEARLERQAEEARQVLDQFQRTIGNDPERRMAYLRARRILTYQEIQFKKLQSLRRILENRAQQTETKMDDRMHYRFANTPEMTWEAIRNNFTIRSSYFRYALRTSITAVAGYLFGMALGFQNPYWVLLTVLVILKPGYAVSRQRFTHRLIGTILGALIAYGLYLLHPSQTASIAIFGTAFFIAFCFVTEYYAVASVFVTIYVVFLYSFLHREIPGAVLFRVVDTSVGAALCWVAMHYLWPSWEYQSFPYYLRVSLESNLSLLRKITRLVGEGAWQQTSYRLSRKRAYLDLANVVSSFQRLKNEPRRKQEDLAPYGSLILLHSAVMSVIASIGVYLSRHPQLLQVPGLYGQLREAQRQLEQTLGLVYKRLDQPVPLTPAEPEHALPAPSPQGADTSDEAFLFEEIAHLNGLIVRLQEQINRTRGVRLARRSEVLVP</sequence>
<accession>A0A1G9RP04</accession>
<feature type="transmembrane region" description="Helical" evidence="7">
    <location>
        <begin position="93"/>
        <end position="111"/>
    </location>
</feature>
<feature type="transmembrane region" description="Helical" evidence="7">
    <location>
        <begin position="620"/>
        <end position="641"/>
    </location>
</feature>
<dbReference type="OrthoDB" id="8670769at2"/>
<dbReference type="PANTHER" id="PTHR30509:SF8">
    <property type="entry name" value="INNER MEMBRANE PROTEIN YCCS"/>
    <property type="match status" value="1"/>
</dbReference>
<feature type="transmembrane region" description="Helical" evidence="7">
    <location>
        <begin position="406"/>
        <end position="424"/>
    </location>
</feature>
<comment type="similarity">
    <text evidence="6">Belongs to the YccS/YhfK family.</text>
</comment>
<dbReference type="Proteomes" id="UP000198510">
    <property type="component" value="Unassembled WGS sequence"/>
</dbReference>
<dbReference type="InterPro" id="IPR049453">
    <property type="entry name" value="Memb_transporter_dom"/>
</dbReference>
<keyword evidence="4 7" id="KW-1133">Transmembrane helix</keyword>
<dbReference type="RefSeq" id="WP_089686873.1">
    <property type="nucleotide sequence ID" value="NZ_FNFO01000011.1"/>
</dbReference>
<dbReference type="EMBL" id="FNFO01000011">
    <property type="protein sequence ID" value="SDM25006.1"/>
    <property type="molecule type" value="Genomic_DNA"/>
</dbReference>
<feature type="transmembrane region" description="Helical" evidence="7">
    <location>
        <begin position="69"/>
        <end position="87"/>
    </location>
</feature>
<evidence type="ECO:0000259" key="9">
    <source>
        <dbReference type="Pfam" id="PF13515"/>
    </source>
</evidence>
<dbReference type="PANTHER" id="PTHR30509">
    <property type="entry name" value="P-HYDROXYBENZOIC ACID EFFLUX PUMP SUBUNIT-RELATED"/>
    <property type="match status" value="1"/>
</dbReference>
<feature type="transmembrane region" description="Helical" evidence="7">
    <location>
        <begin position="142"/>
        <end position="166"/>
    </location>
</feature>
<proteinExistence type="inferred from homology"/>
<evidence type="ECO:0000256" key="1">
    <source>
        <dbReference type="ARBA" id="ARBA00004651"/>
    </source>
</evidence>
<evidence type="ECO:0000256" key="4">
    <source>
        <dbReference type="ARBA" id="ARBA00022989"/>
    </source>
</evidence>
<dbReference type="InterPro" id="IPR032692">
    <property type="entry name" value="YccS_N"/>
</dbReference>
<keyword evidence="5 7" id="KW-0472">Membrane</keyword>
<reference evidence="10 11" key="1">
    <citation type="submission" date="2016-10" db="EMBL/GenBank/DDBJ databases">
        <authorList>
            <person name="de Groot N.N."/>
        </authorList>
    </citation>
    <scope>NUCLEOTIDE SEQUENCE [LARGE SCALE GENOMIC DNA]</scope>
    <source>
        <strain evidence="10 11">DSM 25186</strain>
    </source>
</reference>
<protein>
    <submittedName>
        <fullName evidence="10">Uncharacterized membrane protein YccC</fullName>
    </submittedName>
</protein>
<dbReference type="GO" id="GO:0005886">
    <property type="term" value="C:plasma membrane"/>
    <property type="evidence" value="ECO:0007669"/>
    <property type="project" value="UniProtKB-SubCell"/>
</dbReference>
<keyword evidence="11" id="KW-1185">Reference proteome</keyword>
<evidence type="ECO:0000259" key="8">
    <source>
        <dbReference type="Pfam" id="PF12805"/>
    </source>
</evidence>
<feature type="transmembrane region" description="Helical" evidence="7">
    <location>
        <begin position="523"/>
        <end position="545"/>
    </location>
</feature>
<feature type="transmembrane region" description="Helical" evidence="7">
    <location>
        <begin position="454"/>
        <end position="472"/>
    </location>
</feature>